<accession>A0A2V5HVH7</accession>
<proteinExistence type="predicted"/>
<gene>
    <name evidence="2" type="ORF">BP00DRAFT_259417</name>
</gene>
<evidence type="ECO:0000313" key="2">
    <source>
        <dbReference type="EMBL" id="PYI28459.1"/>
    </source>
</evidence>
<sequence length="70" mass="7835">MMEGGRGGRQERQGRLKSKEGGRVRVVGKSSKGKGKKNQGRYDLIRGDRLIKRGSEREGERKSGYKVEEG</sequence>
<name>A0A2V5HVH7_9EURO</name>
<dbReference type="Proteomes" id="UP000248817">
    <property type="component" value="Unassembled WGS sequence"/>
</dbReference>
<evidence type="ECO:0000313" key="3">
    <source>
        <dbReference type="Proteomes" id="UP000248817"/>
    </source>
</evidence>
<evidence type="ECO:0000256" key="1">
    <source>
        <dbReference type="SAM" id="MobiDB-lite"/>
    </source>
</evidence>
<reference evidence="2 3" key="1">
    <citation type="submission" date="2018-02" db="EMBL/GenBank/DDBJ databases">
        <title>The genomes of Aspergillus section Nigri reveals drivers in fungal speciation.</title>
        <authorList>
            <consortium name="DOE Joint Genome Institute"/>
            <person name="Vesth T.C."/>
            <person name="Nybo J."/>
            <person name="Theobald S."/>
            <person name="Brandl J."/>
            <person name="Frisvad J.C."/>
            <person name="Nielsen K.F."/>
            <person name="Lyhne E.K."/>
            <person name="Kogle M.E."/>
            <person name="Kuo A."/>
            <person name="Riley R."/>
            <person name="Clum A."/>
            <person name="Nolan M."/>
            <person name="Lipzen A."/>
            <person name="Salamov A."/>
            <person name="Henrissat B."/>
            <person name="Wiebenga A."/>
            <person name="De vries R.P."/>
            <person name="Grigoriev I.V."/>
            <person name="Mortensen U.H."/>
            <person name="Andersen M.R."/>
            <person name="Baker S.E."/>
        </authorList>
    </citation>
    <scope>NUCLEOTIDE SEQUENCE [LARGE SCALE GENOMIC DNA]</scope>
    <source>
        <strain evidence="2 3">CBS 114.80</strain>
    </source>
</reference>
<dbReference type="AlphaFoldDB" id="A0A2V5HVH7"/>
<feature type="compositionally biased region" description="Basic and acidic residues" evidence="1">
    <location>
        <begin position="1"/>
        <end position="23"/>
    </location>
</feature>
<feature type="compositionally biased region" description="Basic and acidic residues" evidence="1">
    <location>
        <begin position="43"/>
        <end position="70"/>
    </location>
</feature>
<organism evidence="2 3">
    <name type="scientific">Aspergillus indologenus CBS 114.80</name>
    <dbReference type="NCBI Taxonomy" id="1450541"/>
    <lineage>
        <taxon>Eukaryota</taxon>
        <taxon>Fungi</taxon>
        <taxon>Dikarya</taxon>
        <taxon>Ascomycota</taxon>
        <taxon>Pezizomycotina</taxon>
        <taxon>Eurotiomycetes</taxon>
        <taxon>Eurotiomycetidae</taxon>
        <taxon>Eurotiales</taxon>
        <taxon>Aspergillaceae</taxon>
        <taxon>Aspergillus</taxon>
        <taxon>Aspergillus subgen. Circumdati</taxon>
    </lineage>
</organism>
<protein>
    <submittedName>
        <fullName evidence="2">Uncharacterized protein</fullName>
    </submittedName>
</protein>
<feature type="region of interest" description="Disordered" evidence="1">
    <location>
        <begin position="1"/>
        <end position="70"/>
    </location>
</feature>
<keyword evidence="3" id="KW-1185">Reference proteome</keyword>
<dbReference type="EMBL" id="KZ825547">
    <property type="protein sequence ID" value="PYI28459.1"/>
    <property type="molecule type" value="Genomic_DNA"/>
</dbReference>